<dbReference type="AlphaFoldDB" id="A0A6S6TBK7"/>
<name>A0A6S6TBK7_9BACT</name>
<evidence type="ECO:0000313" key="3">
    <source>
        <dbReference type="EMBL" id="CAA6816455.1"/>
    </source>
</evidence>
<evidence type="ECO:0000259" key="2">
    <source>
        <dbReference type="Pfam" id="PF20434"/>
    </source>
</evidence>
<accession>A0A6S6TBK7</accession>
<dbReference type="InterPro" id="IPR050300">
    <property type="entry name" value="GDXG_lipolytic_enzyme"/>
</dbReference>
<proteinExistence type="predicted"/>
<dbReference type="EMBL" id="CACVAZ010000106">
    <property type="protein sequence ID" value="CAA6816455.1"/>
    <property type="molecule type" value="Genomic_DNA"/>
</dbReference>
<organism evidence="3">
    <name type="scientific">uncultured Sulfurovum sp</name>
    <dbReference type="NCBI Taxonomy" id="269237"/>
    <lineage>
        <taxon>Bacteria</taxon>
        <taxon>Pseudomonadati</taxon>
        <taxon>Campylobacterota</taxon>
        <taxon>Epsilonproteobacteria</taxon>
        <taxon>Campylobacterales</taxon>
        <taxon>Sulfurovaceae</taxon>
        <taxon>Sulfurovum</taxon>
        <taxon>environmental samples</taxon>
    </lineage>
</organism>
<dbReference type="Pfam" id="PF20434">
    <property type="entry name" value="BD-FAE"/>
    <property type="match status" value="1"/>
</dbReference>
<dbReference type="InterPro" id="IPR049492">
    <property type="entry name" value="BD-FAE-like_dom"/>
</dbReference>
<feature type="domain" description="BD-FAE-like" evidence="2">
    <location>
        <begin position="260"/>
        <end position="442"/>
    </location>
</feature>
<sequence length="498" mass="57687">MRNFILIVFLFLTVTTHADNKKSLKILCFALNEEEANTSCSGFKEQTLIFSSHSSLADKLSQIQKEIRHQTQNHKVILKASGFTGTLLSIAQSNLLPYYRQNIRGLILEESPANLLDLCLLKKSKKNLAFCEEVNDFQKALEDLASKREMFIAYSPILQMDWYWSKTLIIGNKYKESWVQGFKDNSIEYMTKHKLKNENFLDYFPLKISHKIQPKSKKIKPDYYGPLLRFHLNKLYYKTDHNIRQKSNVAYGLDELQRYDVYFKKTKEKNHSNPMMIYVHGGGWNKGDKKAYQNFCKLYADRGFTTVSINYRLLKPPTVSMEEMVLDIRNAIKHVVANAKVYEGNAQKVVVIAESAGAQLAYVAISRLSNKKMISASFFSSMPSNFKLFSKKKQIQLSNIENDEKRITWLERYSPLKQLPVYKTPTFMVHSLNDAVVSSKHLESLEIQSVIHWNNISTLWVESAEHPVLPSNKSLQPSYLDIEFESMKFIHTMLIKSH</sequence>
<dbReference type="Gene3D" id="3.40.50.1820">
    <property type="entry name" value="alpha/beta hydrolase"/>
    <property type="match status" value="1"/>
</dbReference>
<dbReference type="GO" id="GO:0016787">
    <property type="term" value="F:hydrolase activity"/>
    <property type="evidence" value="ECO:0007669"/>
    <property type="project" value="UniProtKB-KW"/>
</dbReference>
<reference evidence="3" key="1">
    <citation type="submission" date="2020-01" db="EMBL/GenBank/DDBJ databases">
        <authorList>
            <person name="Meier V. D."/>
            <person name="Meier V D."/>
        </authorList>
    </citation>
    <scope>NUCLEOTIDE SEQUENCE</scope>
    <source>
        <strain evidence="3">HLG_WM_MAG_02</strain>
    </source>
</reference>
<dbReference type="PANTHER" id="PTHR48081">
    <property type="entry name" value="AB HYDROLASE SUPERFAMILY PROTEIN C4A8.06C"/>
    <property type="match status" value="1"/>
</dbReference>
<protein>
    <recommendedName>
        <fullName evidence="2">BD-FAE-like domain-containing protein</fullName>
    </recommendedName>
</protein>
<dbReference type="SUPFAM" id="SSF53474">
    <property type="entry name" value="alpha/beta-Hydrolases"/>
    <property type="match status" value="1"/>
</dbReference>
<dbReference type="InterPro" id="IPR029058">
    <property type="entry name" value="AB_hydrolase_fold"/>
</dbReference>
<gene>
    <name evidence="3" type="ORF">HELGO_WM18045</name>
</gene>
<evidence type="ECO:0000256" key="1">
    <source>
        <dbReference type="ARBA" id="ARBA00022801"/>
    </source>
</evidence>
<keyword evidence="1" id="KW-0378">Hydrolase</keyword>